<evidence type="ECO:0000259" key="3">
    <source>
        <dbReference type="Pfam" id="PF18291"/>
    </source>
</evidence>
<accession>A0A415KZP1</accession>
<evidence type="ECO:0000313" key="5">
    <source>
        <dbReference type="Proteomes" id="UP000284495"/>
    </source>
</evidence>
<feature type="domain" description="HU" evidence="3">
    <location>
        <begin position="1"/>
        <end position="125"/>
    </location>
</feature>
<evidence type="ECO:0000256" key="1">
    <source>
        <dbReference type="ARBA" id="ARBA00023125"/>
    </source>
</evidence>
<feature type="region of interest" description="Disordered" evidence="2">
    <location>
        <begin position="129"/>
        <end position="162"/>
    </location>
</feature>
<name>A0A415KZP1_9BACE</name>
<protein>
    <submittedName>
        <fullName evidence="4">DNA-binding protein</fullName>
    </submittedName>
</protein>
<keyword evidence="1 4" id="KW-0238">DNA-binding</keyword>
<dbReference type="NCBIfam" id="TIGR01201">
    <property type="entry name" value="HU_rel"/>
    <property type="match status" value="1"/>
</dbReference>
<dbReference type="AlphaFoldDB" id="A0A415KZP1"/>
<feature type="compositionally biased region" description="Gly residues" evidence="2">
    <location>
        <begin position="142"/>
        <end position="156"/>
    </location>
</feature>
<dbReference type="InterPro" id="IPR010992">
    <property type="entry name" value="IHF-like_DNA-bd_dom_sf"/>
</dbReference>
<organism evidence="4 5">
    <name type="scientific">Bacteroides xylanisolvens</name>
    <dbReference type="NCBI Taxonomy" id="371601"/>
    <lineage>
        <taxon>Bacteria</taxon>
        <taxon>Pseudomonadati</taxon>
        <taxon>Bacteroidota</taxon>
        <taxon>Bacteroidia</taxon>
        <taxon>Bacteroidales</taxon>
        <taxon>Bacteroidaceae</taxon>
        <taxon>Bacteroides</taxon>
    </lineage>
</organism>
<gene>
    <name evidence="4" type="ORF">DW027_00090</name>
</gene>
<dbReference type="InterPro" id="IPR041607">
    <property type="entry name" value="HU-HIG"/>
</dbReference>
<dbReference type="EMBL" id="QROO01000001">
    <property type="protein sequence ID" value="RHL41709.1"/>
    <property type="molecule type" value="Genomic_DNA"/>
</dbReference>
<comment type="caution">
    <text evidence="4">The sequence shown here is derived from an EMBL/GenBank/DDBJ whole genome shotgun (WGS) entry which is preliminary data.</text>
</comment>
<dbReference type="Pfam" id="PF18291">
    <property type="entry name" value="HU-HIG"/>
    <property type="match status" value="1"/>
</dbReference>
<evidence type="ECO:0000313" key="4">
    <source>
        <dbReference type="EMBL" id="RHL41709.1"/>
    </source>
</evidence>
<dbReference type="RefSeq" id="WP_118218650.1">
    <property type="nucleotide sequence ID" value="NZ_JAQEAW010000004.1"/>
</dbReference>
<sequence length="162" mass="17375">MALKYVVKKTTFGFDKEKAEKYVARPFNVVTVDFKMLCDQVTKVGFVPRGTVKSVLDGLIDSLITYMEIGASVSLGEFGTFRPSFGCKSQDDEKEVTTDTLKNRKIIFTPGSIFKGMIKSVSIQKLDLDSSKSNSSGTPDNGNGGNGEGENEGGGEAPDPAA</sequence>
<dbReference type="InterPro" id="IPR005902">
    <property type="entry name" value="HU_DNA-bd_put"/>
</dbReference>
<dbReference type="GO" id="GO:0003677">
    <property type="term" value="F:DNA binding"/>
    <property type="evidence" value="ECO:0007669"/>
    <property type="project" value="UniProtKB-KW"/>
</dbReference>
<dbReference type="Proteomes" id="UP000284495">
    <property type="component" value="Unassembled WGS sequence"/>
</dbReference>
<reference evidence="4 5" key="1">
    <citation type="submission" date="2018-08" db="EMBL/GenBank/DDBJ databases">
        <title>A genome reference for cultivated species of the human gut microbiota.</title>
        <authorList>
            <person name="Zou Y."/>
            <person name="Xue W."/>
            <person name="Luo G."/>
        </authorList>
    </citation>
    <scope>NUCLEOTIDE SEQUENCE [LARGE SCALE GENOMIC DNA]</scope>
    <source>
        <strain evidence="4 5">AF38-2</strain>
    </source>
</reference>
<evidence type="ECO:0000256" key="2">
    <source>
        <dbReference type="SAM" id="MobiDB-lite"/>
    </source>
</evidence>
<proteinExistence type="predicted"/>
<dbReference type="SUPFAM" id="SSF47729">
    <property type="entry name" value="IHF-like DNA-binding proteins"/>
    <property type="match status" value="1"/>
</dbReference>